<proteinExistence type="predicted"/>
<gene>
    <name evidence="4" type="ORF">DEM34_15365</name>
</gene>
<sequence>MNPTLERRIAQPHSRRADVPRRRYLSRVICLERDPAGAAPPGTAAVRPWRPDPDAYLGLYRRVGDPWLWHGRLQQGTGALARDLADPGHRLWAARAGGRLVGFCELLLRAPLDAEILHCGLTPEQGGRGLGCALLGAALHAAASAGVRRVWLHTCSEDHPGALAFYRRRGFRPFACRLEWVTDPRHLGLLPATAGSRVSLPWG</sequence>
<dbReference type="SUPFAM" id="SSF55729">
    <property type="entry name" value="Acyl-CoA N-acyltransferases (Nat)"/>
    <property type="match status" value="1"/>
</dbReference>
<organism evidence="4 5">
    <name type="scientific">Sediminicurvatus halobius</name>
    <dbReference type="NCBI Taxonomy" id="2182432"/>
    <lineage>
        <taxon>Bacteria</taxon>
        <taxon>Pseudomonadati</taxon>
        <taxon>Pseudomonadota</taxon>
        <taxon>Gammaproteobacteria</taxon>
        <taxon>Chromatiales</taxon>
        <taxon>Ectothiorhodospiraceae</taxon>
        <taxon>Sediminicurvatus</taxon>
    </lineage>
</organism>
<reference evidence="4 5" key="1">
    <citation type="submission" date="2018-05" db="EMBL/GenBank/DDBJ databases">
        <title>Spiribacter halobius sp. nov., a moderately halophilic bacterium isolated from marine solar saltern.</title>
        <authorList>
            <person name="Zheng W.-S."/>
            <person name="Lu D.-C."/>
            <person name="Du Z.-J."/>
        </authorList>
    </citation>
    <scope>NUCLEOTIDE SEQUENCE [LARGE SCALE GENOMIC DNA]</scope>
    <source>
        <strain evidence="4 5">E85</strain>
    </source>
</reference>
<accession>A0A2U2MXZ2</accession>
<dbReference type="OrthoDB" id="275336at2"/>
<dbReference type="PANTHER" id="PTHR43877">
    <property type="entry name" value="AMINOALKYLPHOSPHONATE N-ACETYLTRANSFERASE-RELATED-RELATED"/>
    <property type="match status" value="1"/>
</dbReference>
<comment type="caution">
    <text evidence="4">The sequence shown here is derived from an EMBL/GenBank/DDBJ whole genome shotgun (WGS) entry which is preliminary data.</text>
</comment>
<evidence type="ECO:0000256" key="2">
    <source>
        <dbReference type="ARBA" id="ARBA00023315"/>
    </source>
</evidence>
<evidence type="ECO:0000313" key="4">
    <source>
        <dbReference type="EMBL" id="PWG61652.1"/>
    </source>
</evidence>
<dbReference type="InterPro" id="IPR016181">
    <property type="entry name" value="Acyl_CoA_acyltransferase"/>
</dbReference>
<keyword evidence="2" id="KW-0012">Acyltransferase</keyword>
<feature type="domain" description="N-acetyltransferase" evidence="3">
    <location>
        <begin position="44"/>
        <end position="194"/>
    </location>
</feature>
<dbReference type="Pfam" id="PF00583">
    <property type="entry name" value="Acetyltransf_1"/>
    <property type="match status" value="1"/>
</dbReference>
<keyword evidence="5" id="KW-1185">Reference proteome</keyword>
<dbReference type="PROSITE" id="PS51186">
    <property type="entry name" value="GNAT"/>
    <property type="match status" value="1"/>
</dbReference>
<protein>
    <submittedName>
        <fullName evidence="4">GNAT family N-acetyltransferase</fullName>
    </submittedName>
</protein>
<dbReference type="RefSeq" id="WP_109679717.1">
    <property type="nucleotide sequence ID" value="NZ_CP086615.1"/>
</dbReference>
<evidence type="ECO:0000256" key="1">
    <source>
        <dbReference type="ARBA" id="ARBA00022679"/>
    </source>
</evidence>
<evidence type="ECO:0000313" key="5">
    <source>
        <dbReference type="Proteomes" id="UP000245474"/>
    </source>
</evidence>
<dbReference type="InterPro" id="IPR000182">
    <property type="entry name" value="GNAT_dom"/>
</dbReference>
<dbReference type="Gene3D" id="3.40.630.30">
    <property type="match status" value="1"/>
</dbReference>
<dbReference type="EMBL" id="QFFI01000029">
    <property type="protein sequence ID" value="PWG61652.1"/>
    <property type="molecule type" value="Genomic_DNA"/>
</dbReference>
<dbReference type="GO" id="GO:0016747">
    <property type="term" value="F:acyltransferase activity, transferring groups other than amino-acyl groups"/>
    <property type="evidence" value="ECO:0007669"/>
    <property type="project" value="InterPro"/>
</dbReference>
<dbReference type="AlphaFoldDB" id="A0A2U2MXZ2"/>
<dbReference type="Proteomes" id="UP000245474">
    <property type="component" value="Unassembled WGS sequence"/>
</dbReference>
<keyword evidence="1 4" id="KW-0808">Transferase</keyword>
<evidence type="ECO:0000259" key="3">
    <source>
        <dbReference type="PROSITE" id="PS51186"/>
    </source>
</evidence>
<dbReference type="InterPro" id="IPR050832">
    <property type="entry name" value="Bact_Acetyltransf"/>
</dbReference>
<name>A0A2U2MXZ2_9GAMM</name>